<dbReference type="Pfam" id="PF13516">
    <property type="entry name" value="LRR_6"/>
    <property type="match status" value="1"/>
</dbReference>
<dbReference type="GO" id="GO:0019005">
    <property type="term" value="C:SCF ubiquitin ligase complex"/>
    <property type="evidence" value="ECO:0007669"/>
    <property type="project" value="TreeGrafter"/>
</dbReference>
<dbReference type="AlphaFoldDB" id="A0AAV5D3N4"/>
<gene>
    <name evidence="3" type="primary">ga22665</name>
    <name evidence="3" type="ORF">PR202_ga22665</name>
</gene>
<reference evidence="3" key="2">
    <citation type="submission" date="2021-12" db="EMBL/GenBank/DDBJ databases">
        <title>Resequencing data analysis of finger millet.</title>
        <authorList>
            <person name="Hatakeyama M."/>
            <person name="Aluri S."/>
            <person name="Balachadran M.T."/>
            <person name="Sivarajan S.R."/>
            <person name="Poveda L."/>
            <person name="Shimizu-Inatsugi R."/>
            <person name="Schlapbach R."/>
            <person name="Sreeman S.M."/>
            <person name="Shimizu K.K."/>
        </authorList>
    </citation>
    <scope>NUCLEOTIDE SEQUENCE</scope>
</reference>
<dbReference type="GO" id="GO:0031146">
    <property type="term" value="P:SCF-dependent proteasomal ubiquitin-dependent protein catabolic process"/>
    <property type="evidence" value="ECO:0007669"/>
    <property type="project" value="TreeGrafter"/>
</dbReference>
<dbReference type="InterPro" id="IPR057207">
    <property type="entry name" value="FBXL15_LRR"/>
</dbReference>
<dbReference type="SUPFAM" id="SSF52047">
    <property type="entry name" value="RNI-like"/>
    <property type="match status" value="2"/>
</dbReference>
<evidence type="ECO:0000259" key="2">
    <source>
        <dbReference type="Pfam" id="PF25372"/>
    </source>
</evidence>
<protein>
    <recommendedName>
        <fullName evidence="2">F-box/LRR-repeat protein 15-like leucin rich repeat domain-containing protein</fullName>
    </recommendedName>
</protein>
<dbReference type="PANTHER" id="PTHR13318">
    <property type="entry name" value="PARTNER OF PAIRED, ISOFORM B-RELATED"/>
    <property type="match status" value="1"/>
</dbReference>
<keyword evidence="4" id="KW-1185">Reference proteome</keyword>
<feature type="domain" description="F-box/LRR-repeat protein 15-like leucin rich repeat" evidence="2">
    <location>
        <begin position="371"/>
        <end position="563"/>
    </location>
</feature>
<evidence type="ECO:0000313" key="3">
    <source>
        <dbReference type="EMBL" id="GJN05066.1"/>
    </source>
</evidence>
<comment type="caution">
    <text evidence="3">The sequence shown here is derived from an EMBL/GenBank/DDBJ whole genome shotgun (WGS) entry which is preliminary data.</text>
</comment>
<dbReference type="InterPro" id="IPR006553">
    <property type="entry name" value="Leu-rich_rpt_Cys-con_subtyp"/>
</dbReference>
<dbReference type="Gene3D" id="3.80.10.10">
    <property type="entry name" value="Ribonuclease Inhibitor"/>
    <property type="match status" value="2"/>
</dbReference>
<dbReference type="FunFam" id="3.80.10.10:FF:000276">
    <property type="entry name" value="F-box/LRR-repeat protein 3"/>
    <property type="match status" value="1"/>
</dbReference>
<dbReference type="InterPro" id="IPR001611">
    <property type="entry name" value="Leu-rich_rpt"/>
</dbReference>
<evidence type="ECO:0000313" key="4">
    <source>
        <dbReference type="Proteomes" id="UP001054889"/>
    </source>
</evidence>
<dbReference type="Pfam" id="PF25372">
    <property type="entry name" value="DUF7885"/>
    <property type="match status" value="1"/>
</dbReference>
<feature type="region of interest" description="Disordered" evidence="1">
    <location>
        <begin position="95"/>
        <end position="128"/>
    </location>
</feature>
<reference evidence="3" key="1">
    <citation type="journal article" date="2018" name="DNA Res.">
        <title>Multiple hybrid de novo genome assembly of finger millet, an orphan allotetraploid crop.</title>
        <authorList>
            <person name="Hatakeyama M."/>
            <person name="Aluri S."/>
            <person name="Balachadran M.T."/>
            <person name="Sivarajan S.R."/>
            <person name="Patrignani A."/>
            <person name="Gruter S."/>
            <person name="Poveda L."/>
            <person name="Shimizu-Inatsugi R."/>
            <person name="Baeten J."/>
            <person name="Francoijs K.J."/>
            <person name="Nataraja K.N."/>
            <person name="Reddy Y.A.N."/>
            <person name="Phadnis S."/>
            <person name="Ravikumar R.L."/>
            <person name="Schlapbach R."/>
            <person name="Sreeman S.M."/>
            <person name="Shimizu K.K."/>
        </authorList>
    </citation>
    <scope>NUCLEOTIDE SEQUENCE</scope>
</reference>
<name>A0AAV5D3N4_ELECO</name>
<proteinExistence type="predicted"/>
<dbReference type="SMART" id="SM00367">
    <property type="entry name" value="LRR_CC"/>
    <property type="match status" value="15"/>
</dbReference>
<sequence length="614" mass="66879">MSQEHHHHQHPVTTGVDALSLDLLAHALSTLTDPHDRKSCRLASRAFTRAESLSRRTARPLTRDALPHVLRLFPSLTALDLSACAGLDAASLALLPRSPPPPRQPRAGQRGGPARAGRAGDGLPAARGPRPVAVGCPGLERLSVRWCREISDIGVHLLANKCRNLRTVDVSYLKVSNESLRSLSTLEKLQHLAMVSCSFIDDDGLQLLSIGGSSLQSIDVSRCDHVTAQGLTSLIAGHNFLQKINAAHSLLELDTCFLSKLPVIKNTLTVLRLDGLEVFSSSLQAIGASCKNLVEIGLSKCNRITDAGIVSLVNHCKCLRTIDITCCHLLTDDALASIAENCRRLECIRLESCPLVSEKGLERIGTLCSHLKEIDLTDCCINDAALQHLSRCSELLTLKLGLCPSISDKGLGYISSTCSKLMELDIYRCGAITDDGLAALAGGCKKMRMLNLRYCDKITDAGLKHLSSLEELTNLEMRCLVRVTGIGIASIATGCPNLKELDLKRCYSVDDASVWAVARYSQNLRQLDISYCQITGLGLCHLLSSLRCLQDLKMVHLSWVSIEGFEMALRAACGRLKKVKMLSGMRSVLSPELLQMLQACGCRVRWIDKPLVYK</sequence>
<dbReference type="InterPro" id="IPR032675">
    <property type="entry name" value="LRR_dom_sf"/>
</dbReference>
<evidence type="ECO:0000256" key="1">
    <source>
        <dbReference type="SAM" id="MobiDB-lite"/>
    </source>
</evidence>
<feature type="compositionally biased region" description="Low complexity" evidence="1">
    <location>
        <begin position="105"/>
        <end position="128"/>
    </location>
</feature>
<dbReference type="PANTHER" id="PTHR13318:SF85">
    <property type="entry name" value="F-BOX FAMILY PROTEIN"/>
    <property type="match status" value="1"/>
</dbReference>
<dbReference type="Proteomes" id="UP001054889">
    <property type="component" value="Unassembled WGS sequence"/>
</dbReference>
<dbReference type="EMBL" id="BQKI01000011">
    <property type="protein sequence ID" value="GJN05066.1"/>
    <property type="molecule type" value="Genomic_DNA"/>
</dbReference>
<organism evidence="3 4">
    <name type="scientific">Eleusine coracana subsp. coracana</name>
    <dbReference type="NCBI Taxonomy" id="191504"/>
    <lineage>
        <taxon>Eukaryota</taxon>
        <taxon>Viridiplantae</taxon>
        <taxon>Streptophyta</taxon>
        <taxon>Embryophyta</taxon>
        <taxon>Tracheophyta</taxon>
        <taxon>Spermatophyta</taxon>
        <taxon>Magnoliopsida</taxon>
        <taxon>Liliopsida</taxon>
        <taxon>Poales</taxon>
        <taxon>Poaceae</taxon>
        <taxon>PACMAD clade</taxon>
        <taxon>Chloridoideae</taxon>
        <taxon>Cynodonteae</taxon>
        <taxon>Eleusininae</taxon>
        <taxon>Eleusine</taxon>
    </lineage>
</organism>
<accession>A0AAV5D3N4</accession>